<accession>A0A2V5L2Q2</accession>
<dbReference type="Proteomes" id="UP000247832">
    <property type="component" value="Unassembled WGS sequence"/>
</dbReference>
<comment type="caution">
    <text evidence="6">The sequence shown here is derived from an EMBL/GenBank/DDBJ whole genome shotgun (WGS) entry which is preliminary data.</text>
</comment>
<dbReference type="CDD" id="cd16917">
    <property type="entry name" value="HATPase_UhpB-NarQ-NarX-like"/>
    <property type="match status" value="1"/>
</dbReference>
<keyword evidence="1" id="KW-0808">Transferase</keyword>
<dbReference type="InterPro" id="IPR050482">
    <property type="entry name" value="Sensor_HK_TwoCompSys"/>
</dbReference>
<dbReference type="GO" id="GO:0046983">
    <property type="term" value="F:protein dimerization activity"/>
    <property type="evidence" value="ECO:0007669"/>
    <property type="project" value="InterPro"/>
</dbReference>
<dbReference type="OrthoDB" id="5241249at2"/>
<dbReference type="Gene3D" id="3.30.565.10">
    <property type="entry name" value="Histidine kinase-like ATPase, C-terminal domain"/>
    <property type="match status" value="1"/>
</dbReference>
<dbReference type="Gene3D" id="3.30.450.40">
    <property type="match status" value="2"/>
</dbReference>
<dbReference type="InterPro" id="IPR003594">
    <property type="entry name" value="HATPase_dom"/>
</dbReference>
<dbReference type="SUPFAM" id="SSF55874">
    <property type="entry name" value="ATPase domain of HSP90 chaperone/DNA topoisomerase II/histidine kinase"/>
    <property type="match status" value="1"/>
</dbReference>
<dbReference type="InterPro" id="IPR011712">
    <property type="entry name" value="Sig_transdc_His_kin_sub3_dim/P"/>
</dbReference>
<protein>
    <submittedName>
        <fullName evidence="6">Histidine kinase</fullName>
    </submittedName>
</protein>
<evidence type="ECO:0000256" key="2">
    <source>
        <dbReference type="ARBA" id="ARBA00022777"/>
    </source>
</evidence>
<dbReference type="InterPro" id="IPR029016">
    <property type="entry name" value="GAF-like_dom_sf"/>
</dbReference>
<dbReference type="EMBL" id="QJVD01000040">
    <property type="protein sequence ID" value="PYI64752.1"/>
    <property type="molecule type" value="Genomic_DNA"/>
</dbReference>
<dbReference type="InterPro" id="IPR036890">
    <property type="entry name" value="HATPase_C_sf"/>
</dbReference>
<dbReference type="PANTHER" id="PTHR24421">
    <property type="entry name" value="NITRATE/NITRITE SENSOR PROTEIN NARX-RELATED"/>
    <property type="match status" value="1"/>
</dbReference>
<evidence type="ECO:0000313" key="7">
    <source>
        <dbReference type="Proteomes" id="UP000247832"/>
    </source>
</evidence>
<keyword evidence="7" id="KW-1185">Reference proteome</keyword>
<keyword evidence="2 6" id="KW-0418">Kinase</keyword>
<dbReference type="SMART" id="SM00065">
    <property type="entry name" value="GAF"/>
    <property type="match status" value="1"/>
</dbReference>
<evidence type="ECO:0000259" key="4">
    <source>
        <dbReference type="SMART" id="SM00065"/>
    </source>
</evidence>
<organism evidence="6 7">
    <name type="scientific">Arthrobacter livingstonensis</name>
    <dbReference type="NCBI Taxonomy" id="670078"/>
    <lineage>
        <taxon>Bacteria</taxon>
        <taxon>Bacillati</taxon>
        <taxon>Actinomycetota</taxon>
        <taxon>Actinomycetes</taxon>
        <taxon>Micrococcales</taxon>
        <taxon>Micrococcaceae</taxon>
        <taxon>Arthrobacter</taxon>
    </lineage>
</organism>
<sequence>MVDVRCLIEGGLVKDSEAEKVVPLLPAAAGTRIEDLLREFVDRAGELLSTQERMRGLLSAVVTVAEDLSLDAVLERVVKSACTLLNARYAALGVIGEDQSLSHFITVGIDKELVRRIGPLPTGHGVLGLLTSDPRPLRLHDLHEHPASYGFPEHHPPMVSFLGVPVRVRGTVFGNLYLTEKAGGGDFTAEDEELAVALAAAAGVAIENARLFEDARRRSHWLEACMYVTGRMMDDERNITESSLDMIAATALAESDSALTLIGVSSDNSPELYVAAAAGERAPQLAGRSLALDSPAIAEVLSTGVPTVFKDATDLLGEVDGPAFGPIIVIALGPQGANQGLLILARTQGSGSYSKLVVEMSAVFGSHVALALELARTHRLREQIMVFTDRDRIARDLHDVVIQRLFAAGLSVQSLQRFITDKTASERIRAVTTELDETIRDLRNTIYSLRVTSGETELLSDLILRAVRNAAKPLAFAPRLNLAGPIDSVVSDETAKHLLAVLSEGLSNAVRHSDAGAIEVSVEVTVDNVTVIIDDDGVGVGEPGHRSGLSNMERRAKILSGTFGLESTGIRGTRLTWRVPVVEAQ</sequence>
<evidence type="ECO:0000259" key="5">
    <source>
        <dbReference type="SMART" id="SM00387"/>
    </source>
</evidence>
<dbReference type="PANTHER" id="PTHR24421:SF56">
    <property type="entry name" value="OXYGEN SENSOR HISTIDINE KINASE RESPONSE REGULATOR DOST"/>
    <property type="match status" value="1"/>
</dbReference>
<dbReference type="SMART" id="SM00387">
    <property type="entry name" value="HATPase_c"/>
    <property type="match status" value="1"/>
</dbReference>
<evidence type="ECO:0000256" key="3">
    <source>
        <dbReference type="ARBA" id="ARBA00023012"/>
    </source>
</evidence>
<dbReference type="Gene3D" id="1.20.5.1930">
    <property type="match status" value="1"/>
</dbReference>
<dbReference type="SUPFAM" id="SSF55781">
    <property type="entry name" value="GAF domain-like"/>
    <property type="match status" value="2"/>
</dbReference>
<feature type="domain" description="Histidine kinase/HSP90-like ATPase" evidence="5">
    <location>
        <begin position="493"/>
        <end position="583"/>
    </location>
</feature>
<proteinExistence type="predicted"/>
<name>A0A2V5L2Q2_9MICC</name>
<reference evidence="6 7" key="1">
    <citation type="submission" date="2018-05" db="EMBL/GenBank/DDBJ databases">
        <title>Genetic diversity of glacier-inhabiting Cryobacterium bacteria in China and description of Cryobacterium mengkeensis sp. nov. and Arthrobacter glacialis sp. nov.</title>
        <authorList>
            <person name="Liu Q."/>
            <person name="Xin Y.-H."/>
        </authorList>
    </citation>
    <scope>NUCLEOTIDE SEQUENCE [LARGE SCALE GENOMIC DNA]</scope>
    <source>
        <strain evidence="6 7">LI2</strain>
    </source>
</reference>
<feature type="domain" description="GAF" evidence="4">
    <location>
        <begin position="69"/>
        <end position="216"/>
    </location>
</feature>
<dbReference type="Pfam" id="PF13185">
    <property type="entry name" value="GAF_2"/>
    <property type="match status" value="1"/>
</dbReference>
<dbReference type="GO" id="GO:0000155">
    <property type="term" value="F:phosphorelay sensor kinase activity"/>
    <property type="evidence" value="ECO:0007669"/>
    <property type="project" value="InterPro"/>
</dbReference>
<dbReference type="AlphaFoldDB" id="A0A2V5L2Q2"/>
<dbReference type="Pfam" id="PF02518">
    <property type="entry name" value="HATPase_c"/>
    <property type="match status" value="1"/>
</dbReference>
<evidence type="ECO:0000313" key="6">
    <source>
        <dbReference type="EMBL" id="PYI64752.1"/>
    </source>
</evidence>
<dbReference type="Pfam" id="PF07730">
    <property type="entry name" value="HisKA_3"/>
    <property type="match status" value="1"/>
</dbReference>
<dbReference type="InterPro" id="IPR003018">
    <property type="entry name" value="GAF"/>
</dbReference>
<keyword evidence="3" id="KW-0902">Two-component regulatory system</keyword>
<evidence type="ECO:0000256" key="1">
    <source>
        <dbReference type="ARBA" id="ARBA00022679"/>
    </source>
</evidence>
<dbReference type="GO" id="GO:0016020">
    <property type="term" value="C:membrane"/>
    <property type="evidence" value="ECO:0007669"/>
    <property type="project" value="InterPro"/>
</dbReference>
<gene>
    <name evidence="6" type="ORF">CVV68_21050</name>
</gene>